<dbReference type="Proteomes" id="UP000184368">
    <property type="component" value="Unassembled WGS sequence"/>
</dbReference>
<dbReference type="STRING" id="1302690.BUE76_06040"/>
<evidence type="ECO:0000256" key="4">
    <source>
        <dbReference type="ARBA" id="ARBA00023186"/>
    </source>
</evidence>
<dbReference type="Gene3D" id="2.30.30.240">
    <property type="entry name" value="PRC-barrel domain"/>
    <property type="match status" value="1"/>
</dbReference>
<comment type="subcellular location">
    <subcellularLocation>
        <location evidence="5">Cytoplasm</location>
    </subcellularLocation>
</comment>
<evidence type="ECO:0000256" key="2">
    <source>
        <dbReference type="ARBA" id="ARBA00022517"/>
    </source>
</evidence>
<accession>A0A1M4X7C9</accession>
<dbReference type="InterPro" id="IPR009000">
    <property type="entry name" value="Transl_B-barrel_sf"/>
</dbReference>
<dbReference type="SUPFAM" id="SSF50447">
    <property type="entry name" value="Translation proteins"/>
    <property type="match status" value="1"/>
</dbReference>
<keyword evidence="2 5" id="KW-0690">Ribosome biogenesis</keyword>
<evidence type="ECO:0000256" key="5">
    <source>
        <dbReference type="HAMAP-Rule" id="MF_00014"/>
    </source>
</evidence>
<dbReference type="InterPro" id="IPR002676">
    <property type="entry name" value="RimM_N"/>
</dbReference>
<feature type="domain" description="RimM N-terminal" evidence="6">
    <location>
        <begin position="7"/>
        <end position="88"/>
    </location>
</feature>
<dbReference type="HAMAP" id="MF_00014">
    <property type="entry name" value="Ribosome_mat_RimM"/>
    <property type="match status" value="1"/>
</dbReference>
<comment type="similarity">
    <text evidence="5">Belongs to the RimM family.</text>
</comment>
<evidence type="ECO:0000256" key="1">
    <source>
        <dbReference type="ARBA" id="ARBA00022490"/>
    </source>
</evidence>
<comment type="subunit">
    <text evidence="5">Binds ribosomal protein uS19.</text>
</comment>
<dbReference type="GO" id="GO:0043022">
    <property type="term" value="F:ribosome binding"/>
    <property type="evidence" value="ECO:0007669"/>
    <property type="project" value="InterPro"/>
</dbReference>
<dbReference type="Pfam" id="PF24986">
    <property type="entry name" value="PRC_RimM"/>
    <property type="match status" value="1"/>
</dbReference>
<keyword evidence="1 5" id="KW-0963">Cytoplasm</keyword>
<dbReference type="GO" id="GO:0005737">
    <property type="term" value="C:cytoplasm"/>
    <property type="evidence" value="ECO:0007669"/>
    <property type="project" value="UniProtKB-SubCell"/>
</dbReference>
<feature type="domain" description="Ribosome maturation factor RimM PRC barrel" evidence="7">
    <location>
        <begin position="102"/>
        <end position="166"/>
    </location>
</feature>
<dbReference type="SUPFAM" id="SSF50346">
    <property type="entry name" value="PRC-barrel domain"/>
    <property type="match status" value="1"/>
</dbReference>
<comment type="function">
    <text evidence="5">An accessory protein needed during the final step in the assembly of 30S ribosomal subunit, possibly for assembly of the head region. Essential for efficient processing of 16S rRNA. May be needed both before and after RbfA during the maturation of 16S rRNA. It has affinity for free ribosomal 30S subunits but not for 70S ribosomes.</text>
</comment>
<dbReference type="EMBL" id="FQUO01000003">
    <property type="protein sequence ID" value="SHE89378.1"/>
    <property type="molecule type" value="Genomic_DNA"/>
</dbReference>
<evidence type="ECO:0000313" key="9">
    <source>
        <dbReference type="Proteomes" id="UP000184368"/>
    </source>
</evidence>
<dbReference type="Pfam" id="PF01782">
    <property type="entry name" value="RimM"/>
    <property type="match status" value="1"/>
</dbReference>
<dbReference type="PANTHER" id="PTHR33692">
    <property type="entry name" value="RIBOSOME MATURATION FACTOR RIMM"/>
    <property type="match status" value="1"/>
</dbReference>
<name>A0A1M4X7C9_9BACT</name>
<keyword evidence="9" id="KW-1185">Reference proteome</keyword>
<dbReference type="PANTHER" id="PTHR33692:SF1">
    <property type="entry name" value="RIBOSOME MATURATION FACTOR RIMM"/>
    <property type="match status" value="1"/>
</dbReference>
<dbReference type="InterPro" id="IPR056792">
    <property type="entry name" value="PRC_RimM"/>
</dbReference>
<dbReference type="RefSeq" id="WP_073040853.1">
    <property type="nucleotide sequence ID" value="NZ_FQUO01000003.1"/>
</dbReference>
<proteinExistence type="inferred from homology"/>
<dbReference type="GO" id="GO:0006364">
    <property type="term" value="P:rRNA processing"/>
    <property type="evidence" value="ECO:0007669"/>
    <property type="project" value="UniProtKB-UniRule"/>
</dbReference>
<evidence type="ECO:0000256" key="3">
    <source>
        <dbReference type="ARBA" id="ARBA00022552"/>
    </source>
</evidence>
<keyword evidence="3 5" id="KW-0698">rRNA processing</keyword>
<dbReference type="InterPro" id="IPR036976">
    <property type="entry name" value="RimM_N_sf"/>
</dbReference>
<gene>
    <name evidence="5" type="primary">rimM</name>
    <name evidence="8" type="ORF">SAMN05444008_103273</name>
</gene>
<evidence type="ECO:0000259" key="6">
    <source>
        <dbReference type="Pfam" id="PF01782"/>
    </source>
</evidence>
<sequence>MTEYFKIGKLVSAFGLTGELVLKHSLGKKTALKGLAAIFIEERKSSFIPYFVEGARIKSEEEIYLKIQDINTREAAVKLAQKEVWLPEPDFRKFSAKTAPINLLGYTLIEEEKELGLIIEVIEQPHQVLCRIEVAGKEAYIPLNESTLLNIDHKDRKVYVELPEGLLEIYLG</sequence>
<comment type="domain">
    <text evidence="5">The PRC barrel domain binds ribosomal protein uS19.</text>
</comment>
<dbReference type="InterPro" id="IPR011961">
    <property type="entry name" value="RimM"/>
</dbReference>
<dbReference type="OrthoDB" id="9810331at2"/>
<dbReference type="AlphaFoldDB" id="A0A1M4X7C9"/>
<reference evidence="8 9" key="1">
    <citation type="submission" date="2016-11" db="EMBL/GenBank/DDBJ databases">
        <authorList>
            <person name="Jaros S."/>
            <person name="Januszkiewicz K."/>
            <person name="Wedrychowicz H."/>
        </authorList>
    </citation>
    <scope>NUCLEOTIDE SEQUENCE [LARGE SCALE GENOMIC DNA]</scope>
    <source>
        <strain evidence="8 9">DSM 26897</strain>
    </source>
</reference>
<dbReference type="InterPro" id="IPR011033">
    <property type="entry name" value="PRC_barrel-like_sf"/>
</dbReference>
<dbReference type="Gene3D" id="2.40.30.60">
    <property type="entry name" value="RimM"/>
    <property type="match status" value="1"/>
</dbReference>
<protein>
    <recommendedName>
        <fullName evidence="5">Ribosome maturation factor RimM</fullName>
    </recommendedName>
</protein>
<organism evidence="8 9">
    <name type="scientific">Cnuella takakiae</name>
    <dbReference type="NCBI Taxonomy" id="1302690"/>
    <lineage>
        <taxon>Bacteria</taxon>
        <taxon>Pseudomonadati</taxon>
        <taxon>Bacteroidota</taxon>
        <taxon>Chitinophagia</taxon>
        <taxon>Chitinophagales</taxon>
        <taxon>Chitinophagaceae</taxon>
        <taxon>Cnuella</taxon>
    </lineage>
</organism>
<dbReference type="GO" id="GO:0005840">
    <property type="term" value="C:ribosome"/>
    <property type="evidence" value="ECO:0007669"/>
    <property type="project" value="InterPro"/>
</dbReference>
<keyword evidence="4 5" id="KW-0143">Chaperone</keyword>
<evidence type="ECO:0000313" key="8">
    <source>
        <dbReference type="EMBL" id="SHE89378.1"/>
    </source>
</evidence>
<evidence type="ECO:0000259" key="7">
    <source>
        <dbReference type="Pfam" id="PF24986"/>
    </source>
</evidence>
<dbReference type="NCBIfam" id="TIGR02273">
    <property type="entry name" value="16S_RimM"/>
    <property type="match status" value="1"/>
</dbReference>
<dbReference type="GO" id="GO:0042274">
    <property type="term" value="P:ribosomal small subunit biogenesis"/>
    <property type="evidence" value="ECO:0007669"/>
    <property type="project" value="UniProtKB-UniRule"/>
</dbReference>